<dbReference type="InterPro" id="IPR029039">
    <property type="entry name" value="Flavoprotein-like_sf"/>
</dbReference>
<dbReference type="InterPro" id="IPR001094">
    <property type="entry name" value="Flavdoxin-like"/>
</dbReference>
<dbReference type="Gene3D" id="2.40.30.10">
    <property type="entry name" value="Translation factors"/>
    <property type="match status" value="1"/>
</dbReference>
<dbReference type="Pfam" id="PF00258">
    <property type="entry name" value="Flavodoxin_1"/>
    <property type="match status" value="1"/>
</dbReference>
<dbReference type="SUPFAM" id="SSF52218">
    <property type="entry name" value="Flavoproteins"/>
    <property type="match status" value="1"/>
</dbReference>
<dbReference type="Pfam" id="PF00667">
    <property type="entry name" value="FAD_binding_1"/>
    <property type="match status" value="1"/>
</dbReference>
<dbReference type="SUPFAM" id="SSF63380">
    <property type="entry name" value="Riboflavin synthase domain-like"/>
    <property type="match status" value="1"/>
</dbReference>
<dbReference type="SUPFAM" id="SSF52343">
    <property type="entry name" value="Ferredoxin reductase-like, C-terminal NADP-linked domain"/>
    <property type="match status" value="1"/>
</dbReference>
<dbReference type="PANTHER" id="PTHR19384:SF128">
    <property type="entry name" value="NADPH OXIDOREDUCTASE A"/>
    <property type="match status" value="1"/>
</dbReference>
<evidence type="ECO:0000313" key="11">
    <source>
        <dbReference type="Proteomes" id="UP001186944"/>
    </source>
</evidence>
<feature type="domain" description="FAD-binding FR-type" evidence="9">
    <location>
        <begin position="242"/>
        <end position="478"/>
    </location>
</feature>
<keyword evidence="6" id="KW-0521">NADP</keyword>
<evidence type="ECO:0000313" key="10">
    <source>
        <dbReference type="EMBL" id="KAK3085071.1"/>
    </source>
</evidence>
<dbReference type="Gene3D" id="3.40.50.360">
    <property type="match status" value="1"/>
</dbReference>
<keyword evidence="7" id="KW-0560">Oxidoreductase</keyword>
<sequence length="635" mass="72900">MIEWVIGFLAVMIGYITFLIRSSSGSHFEDNSIDAFIIKDGKEIGNKQQGTKKDKYRRNYTSEGRQILIIYGTEYGFSEEVARNLHDRITSFNSTSGTLNVEFQPRTINAKHYSSIVWDQETVCIVIISTSGDGVPPTDARDFYEFLSKSSPNMSHLKFCVLALGDSNYPQYCKTGKVVNQRFLDMSCNPILQCELVDSEDWNVINPWIDKVINLLPNIEIEVKMDYLDLEGLGEGEGHSRNNPFMAKLKVKKQLTVLDDTEDRETIHCEFDIADSGLTWTSGDALGIYPDNHPIYVDNILSLLGINGTVCVDPPVWAYITDKDKIRIMMALMKFYDLKHVKPELLYEIKASLSESLRSAEYEHLFEIFESDDALVQYIKTREVMDVLEEFSAVMSIDMTPEKFLSLLKPLQPRYYSISSSPLIDPNTACITAAVVRYKSEEIQKKKEGVTTAYLQDRLVVMDTCPVFISRNPDFRLPSNHEIPIILIGPGTGLAPFRAFIQEREMAVEHESVIGPTLLYFGCRHKEKDFLYRNELETWHRKGIIQLRTAFSRDQDRKVYVQDLLLEDGNKLWHLIYQNEGIIYVCGDARRMAHDVHYALLEIAQVQGHLSETDATKYFYELEQEGRYQKDVWVT</sequence>
<gene>
    <name evidence="10" type="ORF">FSP39_023835</name>
</gene>
<dbReference type="InterPro" id="IPR008254">
    <property type="entry name" value="Flavodoxin/NO_synth"/>
</dbReference>
<dbReference type="InterPro" id="IPR039261">
    <property type="entry name" value="FNR_nucleotide-bd"/>
</dbReference>
<dbReference type="PANTHER" id="PTHR19384">
    <property type="entry name" value="NITRIC OXIDE SYNTHASE-RELATED"/>
    <property type="match status" value="1"/>
</dbReference>
<evidence type="ECO:0000256" key="3">
    <source>
        <dbReference type="ARBA" id="ARBA00022630"/>
    </source>
</evidence>
<dbReference type="PROSITE" id="PS50902">
    <property type="entry name" value="FLAVODOXIN_LIKE"/>
    <property type="match status" value="1"/>
</dbReference>
<evidence type="ECO:0000259" key="8">
    <source>
        <dbReference type="PROSITE" id="PS50902"/>
    </source>
</evidence>
<proteinExistence type="predicted"/>
<feature type="domain" description="Flavodoxin-like" evidence="8">
    <location>
        <begin position="67"/>
        <end position="213"/>
    </location>
</feature>
<accession>A0AA89BJT8</accession>
<dbReference type="FunFam" id="3.40.50.80:FF:000001">
    <property type="entry name" value="NADPH--cytochrome P450 reductase 1"/>
    <property type="match status" value="1"/>
</dbReference>
<dbReference type="GO" id="GO:0010181">
    <property type="term" value="F:FMN binding"/>
    <property type="evidence" value="ECO:0007669"/>
    <property type="project" value="InterPro"/>
</dbReference>
<evidence type="ECO:0000256" key="4">
    <source>
        <dbReference type="ARBA" id="ARBA00022643"/>
    </source>
</evidence>
<evidence type="ECO:0000259" key="9">
    <source>
        <dbReference type="PROSITE" id="PS51384"/>
    </source>
</evidence>
<organism evidence="10 11">
    <name type="scientific">Pinctada imbricata</name>
    <name type="common">Atlantic pearl-oyster</name>
    <name type="synonym">Pinctada martensii</name>
    <dbReference type="NCBI Taxonomy" id="66713"/>
    <lineage>
        <taxon>Eukaryota</taxon>
        <taxon>Metazoa</taxon>
        <taxon>Spiralia</taxon>
        <taxon>Lophotrochozoa</taxon>
        <taxon>Mollusca</taxon>
        <taxon>Bivalvia</taxon>
        <taxon>Autobranchia</taxon>
        <taxon>Pteriomorphia</taxon>
        <taxon>Pterioida</taxon>
        <taxon>Pterioidea</taxon>
        <taxon>Pteriidae</taxon>
        <taxon>Pinctada</taxon>
    </lineage>
</organism>
<keyword evidence="5" id="KW-0274">FAD</keyword>
<evidence type="ECO:0000256" key="2">
    <source>
        <dbReference type="ARBA" id="ARBA00001974"/>
    </source>
</evidence>
<dbReference type="Pfam" id="PF00175">
    <property type="entry name" value="NAD_binding_1"/>
    <property type="match status" value="1"/>
</dbReference>
<protein>
    <recommendedName>
        <fullName evidence="12">NADPH--cytochrome P450 reductase</fullName>
    </recommendedName>
</protein>
<dbReference type="AlphaFoldDB" id="A0AA89BJT8"/>
<dbReference type="PROSITE" id="PS51384">
    <property type="entry name" value="FAD_FR"/>
    <property type="match status" value="1"/>
</dbReference>
<dbReference type="InterPro" id="IPR003097">
    <property type="entry name" value="CysJ-like_FAD-binding"/>
</dbReference>
<keyword evidence="3" id="KW-0285">Flavoprotein</keyword>
<dbReference type="InterPro" id="IPR001433">
    <property type="entry name" value="OxRdtase_FAD/NAD-bd"/>
</dbReference>
<dbReference type="Proteomes" id="UP001186944">
    <property type="component" value="Unassembled WGS sequence"/>
</dbReference>
<evidence type="ECO:0000256" key="1">
    <source>
        <dbReference type="ARBA" id="ARBA00001917"/>
    </source>
</evidence>
<name>A0AA89BJT8_PINIB</name>
<evidence type="ECO:0000256" key="5">
    <source>
        <dbReference type="ARBA" id="ARBA00022827"/>
    </source>
</evidence>
<keyword evidence="4" id="KW-0288">FMN</keyword>
<comment type="caution">
    <text evidence="10">The sequence shown here is derived from an EMBL/GenBank/DDBJ whole genome shotgun (WGS) entry which is preliminary data.</text>
</comment>
<reference evidence="10" key="1">
    <citation type="submission" date="2019-08" db="EMBL/GenBank/DDBJ databases">
        <title>The improved chromosome-level genome for the pearl oyster Pinctada fucata martensii using PacBio sequencing and Hi-C.</title>
        <authorList>
            <person name="Zheng Z."/>
        </authorList>
    </citation>
    <scope>NUCLEOTIDE SEQUENCE</scope>
    <source>
        <strain evidence="10">ZZ-2019</strain>
        <tissue evidence="10">Adductor muscle</tissue>
    </source>
</reference>
<dbReference type="Gene3D" id="3.40.50.80">
    <property type="entry name" value="Nucleotide-binding domain of ferredoxin-NADP reductase (FNR) module"/>
    <property type="match status" value="1"/>
</dbReference>
<dbReference type="GO" id="GO:0016491">
    <property type="term" value="F:oxidoreductase activity"/>
    <property type="evidence" value="ECO:0007669"/>
    <property type="project" value="UniProtKB-KW"/>
</dbReference>
<dbReference type="Gene3D" id="1.20.990.10">
    <property type="entry name" value="NADPH-cytochrome p450 Reductase, Chain A, domain 3"/>
    <property type="match status" value="1"/>
</dbReference>
<dbReference type="InterPro" id="IPR017927">
    <property type="entry name" value="FAD-bd_FR_type"/>
</dbReference>
<dbReference type="GO" id="GO:0005829">
    <property type="term" value="C:cytosol"/>
    <property type="evidence" value="ECO:0007669"/>
    <property type="project" value="TreeGrafter"/>
</dbReference>
<dbReference type="EMBL" id="VSWD01000013">
    <property type="protein sequence ID" value="KAK3085071.1"/>
    <property type="molecule type" value="Genomic_DNA"/>
</dbReference>
<dbReference type="InterPro" id="IPR017938">
    <property type="entry name" value="Riboflavin_synthase-like_b-brl"/>
</dbReference>
<evidence type="ECO:0000256" key="7">
    <source>
        <dbReference type="ARBA" id="ARBA00023002"/>
    </source>
</evidence>
<dbReference type="GO" id="GO:0050660">
    <property type="term" value="F:flavin adenine dinucleotide binding"/>
    <property type="evidence" value="ECO:0007669"/>
    <property type="project" value="TreeGrafter"/>
</dbReference>
<comment type="cofactor">
    <cofactor evidence="2">
        <name>FAD</name>
        <dbReference type="ChEBI" id="CHEBI:57692"/>
    </cofactor>
</comment>
<evidence type="ECO:0008006" key="12">
    <source>
        <dbReference type="Google" id="ProtNLM"/>
    </source>
</evidence>
<dbReference type="PRINTS" id="PR00369">
    <property type="entry name" value="FLAVODOXIN"/>
</dbReference>
<dbReference type="PRINTS" id="PR00371">
    <property type="entry name" value="FPNCR"/>
</dbReference>
<evidence type="ECO:0000256" key="6">
    <source>
        <dbReference type="ARBA" id="ARBA00022857"/>
    </source>
</evidence>
<keyword evidence="11" id="KW-1185">Reference proteome</keyword>
<dbReference type="InterPro" id="IPR001709">
    <property type="entry name" value="Flavoprot_Pyr_Nucl_cyt_Rdtase"/>
</dbReference>
<comment type="cofactor">
    <cofactor evidence="1">
        <name>FMN</name>
        <dbReference type="ChEBI" id="CHEBI:58210"/>
    </cofactor>
</comment>
<dbReference type="InterPro" id="IPR023173">
    <property type="entry name" value="NADPH_Cyt_P450_Rdtase_alpha"/>
</dbReference>